<accession>A0A4P6F4P5</accession>
<sequence>MSSHTPSPKHNTAAGYPTARKIRRACSNELYRTAKRLKLYVAPKQMEEAERYYFKKVAENLLYIHEHQSNRKLLADWWETNVSEEIARLWNVDAVKLNAAFREAFGAA</sequence>
<proteinExistence type="predicted"/>
<gene>
    <name evidence="1" type="ORF">ET464_19030</name>
</gene>
<dbReference type="Proteomes" id="UP000293568">
    <property type="component" value="Chromosome"/>
</dbReference>
<reference evidence="1 2" key="1">
    <citation type="submission" date="2019-01" db="EMBL/GenBank/DDBJ databases">
        <title>Genome sequencing of strain FW100M-2.</title>
        <authorList>
            <person name="Heo J."/>
            <person name="Kim S.-J."/>
            <person name="Kim J.-S."/>
            <person name="Hong S.-B."/>
            <person name="Kwon S.-W."/>
        </authorList>
    </citation>
    <scope>NUCLEOTIDE SEQUENCE [LARGE SCALE GENOMIC DNA]</scope>
    <source>
        <strain evidence="1 2">FW100M-2</strain>
    </source>
</reference>
<dbReference type="AlphaFoldDB" id="A0A4P6F4P5"/>
<organism evidence="1 2">
    <name type="scientific">Paenibacillus protaetiae</name>
    <dbReference type="NCBI Taxonomy" id="2509456"/>
    <lineage>
        <taxon>Bacteria</taxon>
        <taxon>Bacillati</taxon>
        <taxon>Bacillota</taxon>
        <taxon>Bacilli</taxon>
        <taxon>Bacillales</taxon>
        <taxon>Paenibacillaceae</taxon>
        <taxon>Paenibacillus</taxon>
    </lineage>
</organism>
<dbReference type="OrthoDB" id="2633577at2"/>
<dbReference type="EMBL" id="CP035492">
    <property type="protein sequence ID" value="QAY68157.1"/>
    <property type="molecule type" value="Genomic_DNA"/>
</dbReference>
<name>A0A4P6F4P5_9BACL</name>
<dbReference type="KEGG" id="pprt:ET464_19030"/>
<keyword evidence="2" id="KW-1185">Reference proteome</keyword>
<evidence type="ECO:0000313" key="2">
    <source>
        <dbReference type="Proteomes" id="UP000293568"/>
    </source>
</evidence>
<protein>
    <submittedName>
        <fullName evidence="1">Dehydrogenase</fullName>
    </submittedName>
</protein>
<evidence type="ECO:0000313" key="1">
    <source>
        <dbReference type="EMBL" id="QAY68157.1"/>
    </source>
</evidence>